<organism evidence="3">
    <name type="scientific">Grosmannia clavigera (strain kw1407 / UAMH 11150)</name>
    <name type="common">Blue stain fungus</name>
    <name type="synonym">Graphiocladiella clavigera</name>
    <dbReference type="NCBI Taxonomy" id="655863"/>
    <lineage>
        <taxon>Eukaryota</taxon>
        <taxon>Fungi</taxon>
        <taxon>Dikarya</taxon>
        <taxon>Ascomycota</taxon>
        <taxon>Pezizomycotina</taxon>
        <taxon>Sordariomycetes</taxon>
        <taxon>Sordariomycetidae</taxon>
        <taxon>Ophiostomatales</taxon>
        <taxon>Ophiostomataceae</taxon>
        <taxon>Leptographium</taxon>
    </lineage>
</organism>
<proteinExistence type="predicted"/>
<dbReference type="OrthoDB" id="3546297at2759"/>
<keyword evidence="1" id="KW-1133">Transmembrane helix</keyword>
<keyword evidence="1" id="KW-0472">Membrane</keyword>
<reference evidence="2 3" key="1">
    <citation type="journal article" date="2011" name="Proc. Natl. Acad. Sci. U.S.A.">
        <title>Genome and transcriptome analyses of the mountain pine beetle-fungal symbiont Grosmannia clavigera, a lodgepole pine pathogen.</title>
        <authorList>
            <person name="DiGuistini S."/>
            <person name="Wang Y."/>
            <person name="Liao N.Y."/>
            <person name="Taylor G."/>
            <person name="Tanguay P."/>
            <person name="Feau N."/>
            <person name="Henrissat B."/>
            <person name="Chan S.K."/>
            <person name="Hesse-Orce U."/>
            <person name="Alamouti S.M."/>
            <person name="Tsui C.K.M."/>
            <person name="Docking R.T."/>
            <person name="Levasseur A."/>
            <person name="Haridas S."/>
            <person name="Robertson G."/>
            <person name="Birol I."/>
            <person name="Holt R.A."/>
            <person name="Marra M.A."/>
            <person name="Hamelin R.C."/>
            <person name="Hirst M."/>
            <person name="Jones S.J.M."/>
            <person name="Bohlmann J."/>
            <person name="Breuil C."/>
        </authorList>
    </citation>
    <scope>NUCLEOTIDE SEQUENCE [LARGE SCALE GENOMIC DNA]</scope>
    <source>
        <strain evidence="3">kw1407 / UAMH 11150</strain>
    </source>
</reference>
<name>F0XE73_GROCL</name>
<sequence length="163" mass="18148">MIAKEVSTIDKDHFRLDTHHEHSRDLFQAAGLMETALVKEYASNEGHDNIPIEWDEPLSDHLPGFGRHYKQHTEKLEDTFWRFFWAFGCGISLVGPMLIMVLIDSKLAKLLTASIAIILYGIVVAIISAELIPGIKLPDFGIRDVVAVTLAYAAVMVVFVGVS</sequence>
<protein>
    <submittedName>
        <fullName evidence="2">Uncharacterized protein</fullName>
    </submittedName>
</protein>
<keyword evidence="3" id="KW-1185">Reference proteome</keyword>
<feature type="transmembrane region" description="Helical" evidence="1">
    <location>
        <begin position="110"/>
        <end position="129"/>
    </location>
</feature>
<dbReference type="InParanoid" id="F0XE73"/>
<dbReference type="Proteomes" id="UP000007796">
    <property type="component" value="Unassembled WGS sequence"/>
</dbReference>
<evidence type="ECO:0000256" key="1">
    <source>
        <dbReference type="SAM" id="Phobius"/>
    </source>
</evidence>
<evidence type="ECO:0000313" key="2">
    <source>
        <dbReference type="EMBL" id="EFX04680.1"/>
    </source>
</evidence>
<keyword evidence="1" id="KW-0812">Transmembrane</keyword>
<accession>F0XE73</accession>
<dbReference type="GeneID" id="25974505"/>
<dbReference type="HOGENOM" id="CLU_1627232_0_0_1"/>
<feature type="transmembrane region" description="Helical" evidence="1">
    <location>
        <begin position="83"/>
        <end position="103"/>
    </location>
</feature>
<dbReference type="RefSeq" id="XP_014174162.1">
    <property type="nucleotide sequence ID" value="XM_014318687.1"/>
</dbReference>
<dbReference type="AlphaFoldDB" id="F0XE73"/>
<gene>
    <name evidence="2" type="ORF">CMQ_1608</name>
</gene>
<dbReference type="EMBL" id="GL629765">
    <property type="protein sequence ID" value="EFX04680.1"/>
    <property type="molecule type" value="Genomic_DNA"/>
</dbReference>
<feature type="transmembrane region" description="Helical" evidence="1">
    <location>
        <begin position="141"/>
        <end position="162"/>
    </location>
</feature>
<evidence type="ECO:0000313" key="3">
    <source>
        <dbReference type="Proteomes" id="UP000007796"/>
    </source>
</evidence>